<comment type="caution">
    <text evidence="2">The sequence shown here is derived from an EMBL/GenBank/DDBJ whole genome shotgun (WGS) entry which is preliminary data.</text>
</comment>
<protein>
    <recommendedName>
        <fullName evidence="1">F-box domain-containing protein</fullName>
    </recommendedName>
</protein>
<dbReference type="InterPro" id="IPR006527">
    <property type="entry name" value="F-box-assoc_dom_typ1"/>
</dbReference>
<dbReference type="Pfam" id="PF07734">
    <property type="entry name" value="FBA_1"/>
    <property type="match status" value="1"/>
</dbReference>
<dbReference type="InterPro" id="IPR017451">
    <property type="entry name" value="F-box-assoc_interact_dom"/>
</dbReference>
<dbReference type="AlphaFoldDB" id="A0AAD3SPQ0"/>
<dbReference type="InterPro" id="IPR036047">
    <property type="entry name" value="F-box-like_dom_sf"/>
</dbReference>
<dbReference type="PANTHER" id="PTHR31672:SF13">
    <property type="entry name" value="F-BOX PROTEIN CPR30-LIKE"/>
    <property type="match status" value="1"/>
</dbReference>
<reference evidence="2" key="1">
    <citation type="submission" date="2023-05" db="EMBL/GenBank/DDBJ databases">
        <title>Nepenthes gracilis genome sequencing.</title>
        <authorList>
            <person name="Fukushima K."/>
        </authorList>
    </citation>
    <scope>NUCLEOTIDE SEQUENCE</scope>
    <source>
        <strain evidence="2">SING2019-196</strain>
    </source>
</reference>
<proteinExistence type="predicted"/>
<dbReference type="SMART" id="SM00256">
    <property type="entry name" value="FBOX"/>
    <property type="match status" value="1"/>
</dbReference>
<sequence>MAATRLPLDVEREILLRLPARSLRRVKYVCKSWNSIITDVNFLAAYRRRHVSNSGFMLLRHHARPLSGGEPNIYFSLSDESFVERDQFCVPLLEEEEFKSILHAEPSFNQILSPNRVELVGSSINGLYCILISVGKRYEPMSSCNLYLWNPSIGKSKCVLQSDYNPNINFYLGFGYHEQMDDYKIVKISYPISGRFGDVEVFSLKTNSWRRKIVGNGGGSLSNMLWATSTSTFVNGACHWGVYTRENKARFCILAYDLHGNTCQRLVPPENCVDGRELRFSSLWVYMGLLSISVLHFGGFDSATSTHDIWVMTDYAAVHSWAKVLTIDLDGGPRRPVLMGRNGEVLMLGDGDDDHVIYEPQKEEQVKSLGIIDVEAIAPYMESLVLL</sequence>
<keyword evidence="3" id="KW-1185">Reference proteome</keyword>
<dbReference type="PROSITE" id="PS50181">
    <property type="entry name" value="FBOX"/>
    <property type="match status" value="1"/>
</dbReference>
<dbReference type="SUPFAM" id="SSF50965">
    <property type="entry name" value="Galactose oxidase, central domain"/>
    <property type="match status" value="1"/>
</dbReference>
<evidence type="ECO:0000259" key="1">
    <source>
        <dbReference type="PROSITE" id="PS50181"/>
    </source>
</evidence>
<evidence type="ECO:0000313" key="3">
    <source>
        <dbReference type="Proteomes" id="UP001279734"/>
    </source>
</evidence>
<name>A0AAD3SPQ0_NEPGR</name>
<dbReference type="Pfam" id="PF00646">
    <property type="entry name" value="F-box"/>
    <property type="match status" value="1"/>
</dbReference>
<gene>
    <name evidence="2" type="ORF">Nepgr_017624</name>
</gene>
<dbReference type="NCBIfam" id="TIGR01640">
    <property type="entry name" value="F_box_assoc_1"/>
    <property type="match status" value="1"/>
</dbReference>
<dbReference type="SUPFAM" id="SSF81383">
    <property type="entry name" value="F-box domain"/>
    <property type="match status" value="1"/>
</dbReference>
<accession>A0AAD3SPQ0</accession>
<dbReference type="InterPro" id="IPR001810">
    <property type="entry name" value="F-box_dom"/>
</dbReference>
<dbReference type="Proteomes" id="UP001279734">
    <property type="component" value="Unassembled WGS sequence"/>
</dbReference>
<organism evidence="2 3">
    <name type="scientific">Nepenthes gracilis</name>
    <name type="common">Slender pitcher plant</name>
    <dbReference type="NCBI Taxonomy" id="150966"/>
    <lineage>
        <taxon>Eukaryota</taxon>
        <taxon>Viridiplantae</taxon>
        <taxon>Streptophyta</taxon>
        <taxon>Embryophyta</taxon>
        <taxon>Tracheophyta</taxon>
        <taxon>Spermatophyta</taxon>
        <taxon>Magnoliopsida</taxon>
        <taxon>eudicotyledons</taxon>
        <taxon>Gunneridae</taxon>
        <taxon>Pentapetalae</taxon>
        <taxon>Caryophyllales</taxon>
        <taxon>Nepenthaceae</taxon>
        <taxon>Nepenthes</taxon>
    </lineage>
</organism>
<dbReference type="Gene3D" id="1.20.1280.50">
    <property type="match status" value="1"/>
</dbReference>
<dbReference type="PANTHER" id="PTHR31672">
    <property type="entry name" value="BNACNNG10540D PROTEIN"/>
    <property type="match status" value="1"/>
</dbReference>
<evidence type="ECO:0000313" key="2">
    <source>
        <dbReference type="EMBL" id="GMH15783.1"/>
    </source>
</evidence>
<dbReference type="CDD" id="cd22157">
    <property type="entry name" value="F-box_AtFBW1-like"/>
    <property type="match status" value="1"/>
</dbReference>
<dbReference type="InterPro" id="IPR050796">
    <property type="entry name" value="SCF_F-box_component"/>
</dbReference>
<dbReference type="EMBL" id="BSYO01000015">
    <property type="protein sequence ID" value="GMH15783.1"/>
    <property type="molecule type" value="Genomic_DNA"/>
</dbReference>
<dbReference type="InterPro" id="IPR011043">
    <property type="entry name" value="Gal_Oxase/kelch_b-propeller"/>
</dbReference>
<feature type="domain" description="F-box" evidence="1">
    <location>
        <begin position="1"/>
        <end position="49"/>
    </location>
</feature>